<evidence type="ECO:0000313" key="3">
    <source>
        <dbReference type="EMBL" id="AOV59118.1"/>
    </source>
</evidence>
<dbReference type="EMBL" id="KU686197">
    <property type="protein sequence ID" value="AOV58640.1"/>
    <property type="molecule type" value="Genomic_DNA"/>
</dbReference>
<evidence type="ECO:0000313" key="2">
    <source>
        <dbReference type="EMBL" id="AOV58879.1"/>
    </source>
</evidence>
<proteinExistence type="predicted"/>
<dbReference type="GeneID" id="30306425"/>
<reference evidence="4 5" key="1">
    <citation type="journal article" date="2016" name="Virology">
        <title>The genomic content and context of auxiliary metabolic genes in marine cyanomyoviruses.</title>
        <authorList>
            <person name="Crummett L.T."/>
            <person name="Puxty R.J."/>
            <person name="Weihe C."/>
            <person name="Marston M.F."/>
            <person name="Martiny J.B."/>
        </authorList>
    </citation>
    <scope>NUCLEOTIDE SEQUENCE [LARGE SCALE GENOMIC DNA]</scope>
    <source>
        <strain evidence="1">0808SB25</strain>
        <strain evidence="2">0910TB04</strain>
        <strain evidence="3">1010CC42</strain>
    </source>
</reference>
<evidence type="ECO:0000313" key="1">
    <source>
        <dbReference type="EMBL" id="AOV58640.1"/>
    </source>
</evidence>
<evidence type="ECO:0000313" key="4">
    <source>
        <dbReference type="Proteomes" id="UP000204537"/>
    </source>
</evidence>
<protein>
    <recommendedName>
        <fullName evidence="6">Endonuclease VII</fullName>
    </recommendedName>
</protein>
<gene>
    <name evidence="3" type="ORF">C421010_135</name>
    <name evidence="1" type="ORF">S250808_135</name>
    <name evidence="2" type="ORF">T040910_135</name>
</gene>
<evidence type="ECO:0008006" key="6">
    <source>
        <dbReference type="Google" id="ProtNLM"/>
    </source>
</evidence>
<dbReference type="OrthoDB" id="22859at10239"/>
<keyword evidence="4" id="KW-1185">Reference proteome</keyword>
<organism evidence="3 4">
    <name type="scientific">Synechococcus phage S-CAM3</name>
    <dbReference type="NCBI Taxonomy" id="1883366"/>
    <lineage>
        <taxon>Viruses</taxon>
        <taxon>Duplodnaviria</taxon>
        <taxon>Heunggongvirae</taxon>
        <taxon>Uroviricota</taxon>
        <taxon>Caudoviricetes</taxon>
        <taxon>Pantevenvirales</taxon>
        <taxon>Kyanoviridae</taxon>
        <taxon>Charybdisvirus</taxon>
        <taxon>Charybdisvirus scam3</taxon>
    </lineage>
</organism>
<accession>A0A1D8KKE4</accession>
<dbReference type="EMBL" id="KU686198">
    <property type="protein sequence ID" value="AOV58879.1"/>
    <property type="molecule type" value="Genomic_DNA"/>
</dbReference>
<dbReference type="RefSeq" id="YP_009321398.1">
    <property type="nucleotide sequence ID" value="NC_031906.1"/>
</dbReference>
<dbReference type="KEGG" id="vg:30306425"/>
<sequence length="74" mass="8966">MDVGDLFDLDNLLWKERKCRSCGKNKDLLTDFYRTRKDRTSISAYSYECKDCTKKRITESRQKVSDNTWQYPDW</sequence>
<dbReference type="Proteomes" id="UP000240920">
    <property type="component" value="Segment"/>
</dbReference>
<name>A0A1D8KKE4_9CAUD</name>
<dbReference type="Proteomes" id="UP000240804">
    <property type="component" value="Segment"/>
</dbReference>
<evidence type="ECO:0000313" key="5">
    <source>
        <dbReference type="Proteomes" id="UP000240804"/>
    </source>
</evidence>
<dbReference type="Proteomes" id="UP000204537">
    <property type="component" value="Segment"/>
</dbReference>
<dbReference type="EMBL" id="KU686199">
    <property type="protein sequence ID" value="AOV59118.1"/>
    <property type="molecule type" value="Genomic_DNA"/>
</dbReference>